<dbReference type="InterPro" id="IPR004217">
    <property type="entry name" value="Tim10-like"/>
</dbReference>
<comment type="caution">
    <text evidence="11">The sequence shown here is derived from an EMBL/GenBank/DDBJ whole genome shotgun (WGS) entry which is preliminary data.</text>
</comment>
<dbReference type="PANTHER" id="PTHR13172">
    <property type="entry name" value="MITOCHONDRIAL IMPORT INNER MEMBRANE TRANSLOCASE SUBUNIT TIM9B"/>
    <property type="match status" value="1"/>
</dbReference>
<evidence type="ECO:0000256" key="1">
    <source>
        <dbReference type="ARBA" id="ARBA00022448"/>
    </source>
</evidence>
<feature type="compositionally biased region" description="Low complexity" evidence="9">
    <location>
        <begin position="85"/>
        <end position="94"/>
    </location>
</feature>
<keyword evidence="2" id="KW-0479">Metal-binding</keyword>
<dbReference type="GO" id="GO:0015031">
    <property type="term" value="P:protein transport"/>
    <property type="evidence" value="ECO:0007669"/>
    <property type="project" value="UniProtKB-KW"/>
</dbReference>
<dbReference type="EMBL" id="JADBJN010000003">
    <property type="protein sequence ID" value="KAG5671976.1"/>
    <property type="molecule type" value="Genomic_DNA"/>
</dbReference>
<gene>
    <name evidence="11" type="ORF">PVAND_002140</name>
</gene>
<proteinExistence type="inferred from homology"/>
<keyword evidence="7 8" id="KW-1015">Disulfide bond</keyword>
<dbReference type="OrthoDB" id="1551503at2759"/>
<keyword evidence="8" id="KW-0999">Mitochondrion inner membrane</keyword>
<dbReference type="GO" id="GO:0005743">
    <property type="term" value="C:mitochondrial inner membrane"/>
    <property type="evidence" value="ECO:0007669"/>
    <property type="project" value="UniProtKB-SubCell"/>
</dbReference>
<keyword evidence="8" id="KW-0143">Chaperone</keyword>
<evidence type="ECO:0000256" key="8">
    <source>
        <dbReference type="RuleBase" id="RU367043"/>
    </source>
</evidence>
<keyword evidence="3" id="KW-0862">Zinc</keyword>
<organism evidence="11 12">
    <name type="scientific">Polypedilum vanderplanki</name>
    <name type="common">Sleeping chironomid midge</name>
    <dbReference type="NCBI Taxonomy" id="319348"/>
    <lineage>
        <taxon>Eukaryota</taxon>
        <taxon>Metazoa</taxon>
        <taxon>Ecdysozoa</taxon>
        <taxon>Arthropoda</taxon>
        <taxon>Hexapoda</taxon>
        <taxon>Insecta</taxon>
        <taxon>Pterygota</taxon>
        <taxon>Neoptera</taxon>
        <taxon>Endopterygota</taxon>
        <taxon>Diptera</taxon>
        <taxon>Nematocera</taxon>
        <taxon>Chironomoidea</taxon>
        <taxon>Chironomidae</taxon>
        <taxon>Chironominae</taxon>
        <taxon>Polypedilum</taxon>
        <taxon>Polypedilum</taxon>
    </lineage>
</organism>
<keyword evidence="4 8" id="KW-0653">Protein transport</keyword>
<dbReference type="SUPFAM" id="SSF144122">
    <property type="entry name" value="Tim10-like"/>
    <property type="match status" value="1"/>
</dbReference>
<comment type="domain">
    <text evidence="8">The twin CX3C motif contains 4 conserved Cys residues that form 2 disulfide bonds in the mitochondrial intermembrane space.</text>
</comment>
<comment type="subunit">
    <text evidence="8">Heterohexamer.</text>
</comment>
<dbReference type="GO" id="GO:0046872">
    <property type="term" value="F:metal ion binding"/>
    <property type="evidence" value="ECO:0007669"/>
    <property type="project" value="UniProtKB-KW"/>
</dbReference>
<sequence length="111" mass="13031">MDLDSQLRQFKDFLSLYNTITEKCFNACVDGFFRRGVEDDENSCINHCVDKFANTNQLIMKTYVEVQGKINEKRMEDFNNQIKQQEEQNNQAQQVDTNTQAVIQQEEKPIT</sequence>
<evidence type="ECO:0000256" key="4">
    <source>
        <dbReference type="ARBA" id="ARBA00022927"/>
    </source>
</evidence>
<accession>A0A9J6BQI2</accession>
<protein>
    <recommendedName>
        <fullName evidence="8">Mitochondrial import inner membrane translocase subunit</fullName>
    </recommendedName>
</protein>
<evidence type="ECO:0000313" key="11">
    <source>
        <dbReference type="EMBL" id="KAG5671976.1"/>
    </source>
</evidence>
<evidence type="ECO:0000313" key="12">
    <source>
        <dbReference type="Proteomes" id="UP001107558"/>
    </source>
</evidence>
<dbReference type="InterPro" id="IPR035427">
    <property type="entry name" value="Tim10-like_dom_sf"/>
</dbReference>
<name>A0A9J6BQI2_POLVA</name>
<evidence type="ECO:0000256" key="6">
    <source>
        <dbReference type="ARBA" id="ARBA00023128"/>
    </source>
</evidence>
<dbReference type="Pfam" id="PF02953">
    <property type="entry name" value="zf-Tim10_DDP"/>
    <property type="match status" value="1"/>
</dbReference>
<reference evidence="11" key="1">
    <citation type="submission" date="2021-03" db="EMBL/GenBank/DDBJ databases">
        <title>Chromosome level genome of the anhydrobiotic midge Polypedilum vanderplanki.</title>
        <authorList>
            <person name="Yoshida Y."/>
            <person name="Kikawada T."/>
            <person name="Gusev O."/>
        </authorList>
    </citation>
    <scope>NUCLEOTIDE SEQUENCE</scope>
    <source>
        <strain evidence="11">NIAS01</strain>
        <tissue evidence="11">Whole body or cell culture</tissue>
    </source>
</reference>
<feature type="region of interest" description="Disordered" evidence="9">
    <location>
        <begin position="85"/>
        <end position="111"/>
    </location>
</feature>
<keyword evidence="6 8" id="KW-0496">Mitochondrion</keyword>
<evidence type="ECO:0000256" key="5">
    <source>
        <dbReference type="ARBA" id="ARBA00023010"/>
    </source>
</evidence>
<keyword evidence="1 8" id="KW-0813">Transport</keyword>
<evidence type="ECO:0000256" key="2">
    <source>
        <dbReference type="ARBA" id="ARBA00022723"/>
    </source>
</evidence>
<dbReference type="Proteomes" id="UP001107558">
    <property type="component" value="Chromosome 3"/>
</dbReference>
<comment type="similarity">
    <text evidence="8">Belongs to the small Tim family.</text>
</comment>
<evidence type="ECO:0000256" key="9">
    <source>
        <dbReference type="SAM" id="MobiDB-lite"/>
    </source>
</evidence>
<keyword evidence="5 8" id="KW-0811">Translocation</keyword>
<dbReference type="Gene3D" id="1.10.287.810">
    <property type="entry name" value="Mitochondrial import inner membrane translocase subunit tim13 like domains"/>
    <property type="match status" value="1"/>
</dbReference>
<keyword evidence="12" id="KW-1185">Reference proteome</keyword>
<dbReference type="InterPro" id="IPR050673">
    <property type="entry name" value="Mito_inner_translocase_sub"/>
</dbReference>
<feature type="domain" description="Tim10-like" evidence="10">
    <location>
        <begin position="6"/>
        <end position="64"/>
    </location>
</feature>
<comment type="subcellular location">
    <subcellularLocation>
        <location evidence="8">Mitochondrion inner membrane</location>
        <topology evidence="8">Peripheral membrane protein</topology>
        <orientation evidence="8">Intermembrane side</orientation>
    </subcellularLocation>
</comment>
<dbReference type="AlphaFoldDB" id="A0A9J6BQI2"/>
<evidence type="ECO:0000256" key="7">
    <source>
        <dbReference type="ARBA" id="ARBA00023157"/>
    </source>
</evidence>
<evidence type="ECO:0000259" key="10">
    <source>
        <dbReference type="Pfam" id="PF02953"/>
    </source>
</evidence>
<keyword evidence="8" id="KW-0472">Membrane</keyword>
<comment type="function">
    <text evidence="8">Mitochondrial intermembrane chaperone that participates in the import and insertion of some multi-pass transmembrane proteins into the mitochondrial inner membrane. Also required for the transfer of beta-barrel precursors from the TOM complex to the sorting and assembly machinery (SAM complex) of the outer membrane. Acts as a chaperone-like protein that protects the hydrophobic precursors from aggregation and guide them through the mitochondrial intermembrane space.</text>
</comment>
<evidence type="ECO:0000256" key="3">
    <source>
        <dbReference type="ARBA" id="ARBA00022833"/>
    </source>
</evidence>